<organism evidence="2">
    <name type="scientific">marine metagenome</name>
    <dbReference type="NCBI Taxonomy" id="408172"/>
    <lineage>
        <taxon>unclassified sequences</taxon>
        <taxon>metagenomes</taxon>
        <taxon>ecological metagenomes</taxon>
    </lineage>
</organism>
<dbReference type="InterPro" id="IPR001509">
    <property type="entry name" value="Epimerase_deHydtase"/>
</dbReference>
<proteinExistence type="predicted"/>
<evidence type="ECO:0000313" key="2">
    <source>
        <dbReference type="EMBL" id="SVC75137.1"/>
    </source>
</evidence>
<dbReference type="SUPFAM" id="SSF51735">
    <property type="entry name" value="NAD(P)-binding Rossmann-fold domains"/>
    <property type="match status" value="1"/>
</dbReference>
<protein>
    <recommendedName>
        <fullName evidence="1">NAD-dependent epimerase/dehydratase domain-containing protein</fullName>
    </recommendedName>
</protein>
<evidence type="ECO:0000259" key="1">
    <source>
        <dbReference type="Pfam" id="PF01370"/>
    </source>
</evidence>
<reference evidence="2" key="1">
    <citation type="submission" date="2018-05" db="EMBL/GenBank/DDBJ databases">
        <authorList>
            <person name="Lanie J.A."/>
            <person name="Ng W.-L."/>
            <person name="Kazmierczak K.M."/>
            <person name="Andrzejewski T.M."/>
            <person name="Davidsen T.M."/>
            <person name="Wayne K.J."/>
            <person name="Tettelin H."/>
            <person name="Glass J.I."/>
            <person name="Rusch D."/>
            <person name="Podicherti R."/>
            <person name="Tsui H.-C.T."/>
            <person name="Winkler M.E."/>
        </authorList>
    </citation>
    <scope>NUCLEOTIDE SEQUENCE</scope>
</reference>
<dbReference type="EMBL" id="UINC01108783">
    <property type="protein sequence ID" value="SVC75137.1"/>
    <property type="molecule type" value="Genomic_DNA"/>
</dbReference>
<feature type="non-terminal residue" evidence="2">
    <location>
        <position position="99"/>
    </location>
</feature>
<gene>
    <name evidence="2" type="ORF">METZ01_LOCUS327991</name>
</gene>
<dbReference type="Pfam" id="PF01370">
    <property type="entry name" value="Epimerase"/>
    <property type="match status" value="1"/>
</dbReference>
<dbReference type="AlphaFoldDB" id="A0A382PQM0"/>
<name>A0A382PQM0_9ZZZZ</name>
<accession>A0A382PQM0</accession>
<feature type="domain" description="NAD-dependent epimerase/dehydratase" evidence="1">
    <location>
        <begin position="8"/>
        <end position="90"/>
    </location>
</feature>
<dbReference type="Gene3D" id="3.40.50.720">
    <property type="entry name" value="NAD(P)-binding Rossmann-like Domain"/>
    <property type="match status" value="1"/>
</dbReference>
<dbReference type="InterPro" id="IPR036291">
    <property type="entry name" value="NAD(P)-bd_dom_sf"/>
</dbReference>
<sequence length="99" mass="10890">MEKSGRLLIVGGTGFIGRGVAREAINRRFQVSIISKNNCPKLKQIKGVEYIVVDITKKNELLLKLKGKLFDYVLNLGGYVDHTNYSSGGSGVYDAHFNG</sequence>